<dbReference type="Pfam" id="PF13469">
    <property type="entry name" value="Sulfotransfer_3"/>
    <property type="match status" value="1"/>
</dbReference>
<organism evidence="1 2">
    <name type="scientific">Owenia fusiformis</name>
    <name type="common">Polychaete worm</name>
    <dbReference type="NCBI Taxonomy" id="6347"/>
    <lineage>
        <taxon>Eukaryota</taxon>
        <taxon>Metazoa</taxon>
        <taxon>Spiralia</taxon>
        <taxon>Lophotrochozoa</taxon>
        <taxon>Annelida</taxon>
        <taxon>Polychaeta</taxon>
        <taxon>Sedentaria</taxon>
        <taxon>Canalipalpata</taxon>
        <taxon>Sabellida</taxon>
        <taxon>Oweniida</taxon>
        <taxon>Oweniidae</taxon>
        <taxon>Owenia</taxon>
    </lineage>
</organism>
<dbReference type="Proteomes" id="UP000749559">
    <property type="component" value="Unassembled WGS sequence"/>
</dbReference>
<gene>
    <name evidence="1" type="ORF">OFUS_LOCUS264</name>
</gene>
<sequence>MFGRKMPSATEKAFFTVFVVASIFYVLYAVMMVRRWEFTFPVDYTSITNCSRCGCTAMKKQHYIILAIPRSGSTMLNDIICQHPDIGCTDEPLHIEELLPRGLMGASSDNVMQYLLQSVHKLDCNKVYGFKVFTDHLYEANIPLKDLIRILNKPKIILLTEKIYWSHLFH</sequence>
<dbReference type="Gene3D" id="3.40.50.300">
    <property type="entry name" value="P-loop containing nucleotide triphosphate hydrolases"/>
    <property type="match status" value="1"/>
</dbReference>
<reference evidence="1" key="1">
    <citation type="submission" date="2022-03" db="EMBL/GenBank/DDBJ databases">
        <authorList>
            <person name="Martin C."/>
        </authorList>
    </citation>
    <scope>NUCLEOTIDE SEQUENCE</scope>
</reference>
<dbReference type="SUPFAM" id="SSF52540">
    <property type="entry name" value="P-loop containing nucleoside triphosphate hydrolases"/>
    <property type="match status" value="1"/>
</dbReference>
<dbReference type="EMBL" id="CAIIXF020000001">
    <property type="protein sequence ID" value="CAH1772505.1"/>
    <property type="molecule type" value="Genomic_DNA"/>
</dbReference>
<dbReference type="InterPro" id="IPR027417">
    <property type="entry name" value="P-loop_NTPase"/>
</dbReference>
<keyword evidence="2" id="KW-1185">Reference proteome</keyword>
<name>A0A8J1Y9S8_OWEFU</name>
<proteinExistence type="predicted"/>
<evidence type="ECO:0000313" key="1">
    <source>
        <dbReference type="EMBL" id="CAH1772505.1"/>
    </source>
</evidence>
<dbReference type="AlphaFoldDB" id="A0A8J1Y9S8"/>
<evidence type="ECO:0000313" key="2">
    <source>
        <dbReference type="Proteomes" id="UP000749559"/>
    </source>
</evidence>
<accession>A0A8J1Y9S8</accession>
<comment type="caution">
    <text evidence="1">The sequence shown here is derived from an EMBL/GenBank/DDBJ whole genome shotgun (WGS) entry which is preliminary data.</text>
</comment>
<protein>
    <submittedName>
        <fullName evidence="1">Uncharacterized protein</fullName>
    </submittedName>
</protein>